<accession>A0A5B8V9X4</accession>
<keyword evidence="4" id="KW-1185">Reference proteome</keyword>
<dbReference type="KEGG" id="pgin:FRZ67_12375"/>
<evidence type="ECO:0000256" key="1">
    <source>
        <dbReference type="ARBA" id="ARBA00008791"/>
    </source>
</evidence>
<sequence>MNTILVPTDFSPAARNAAMYAINFAKQVKCKKIIFYNAYQTPIVTDANMAIVDAIDIEEMKKASEENLTAFKLTLKAFCDKNMELETLSEYGVLTMDINEVCTNNNIDLIVMGVTGTGKIAENLIGSFAIDVSRKATVPVIIVPPDAGYTDIKEIMLACDFSQVVETTPVDPIKRILNETSAKLFVVNIDHRQKHFTADTPFESLMLDTLLQGYNPEYHFIDDADFVQAINKFALEKEVDLIITIPKKMGWFDALFHKSHTKALAFHSHVPLMVVH</sequence>
<evidence type="ECO:0000259" key="2">
    <source>
        <dbReference type="Pfam" id="PF00582"/>
    </source>
</evidence>
<dbReference type="EMBL" id="CP042435">
    <property type="protein sequence ID" value="QEC68059.1"/>
    <property type="molecule type" value="Genomic_DNA"/>
</dbReference>
<dbReference type="Proteomes" id="UP000321533">
    <property type="component" value="Chromosome"/>
</dbReference>
<dbReference type="PRINTS" id="PR01438">
    <property type="entry name" value="UNVRSLSTRESS"/>
</dbReference>
<dbReference type="OrthoDB" id="9788959at2"/>
<evidence type="ECO:0000313" key="4">
    <source>
        <dbReference type="Proteomes" id="UP000321533"/>
    </source>
</evidence>
<dbReference type="RefSeq" id="WP_147189866.1">
    <property type="nucleotide sequence ID" value="NZ_CP042435.1"/>
</dbReference>
<gene>
    <name evidence="3" type="ORF">FRZ67_12375</name>
</gene>
<dbReference type="Gene3D" id="3.40.50.12370">
    <property type="match status" value="1"/>
</dbReference>
<reference evidence="3 4" key="1">
    <citation type="journal article" date="2016" name="Int. J. Syst. Evol. Microbiol.">
        <title>Panacibacter ginsenosidivorans gen. nov., sp. nov., with ginsenoside converting activity isolated from soil of a ginseng field.</title>
        <authorList>
            <person name="Siddiqi M.Z."/>
            <person name="Muhammad Shafi S."/>
            <person name="Choi K.D."/>
            <person name="Im W.T."/>
        </authorList>
    </citation>
    <scope>NUCLEOTIDE SEQUENCE [LARGE SCALE GENOMIC DNA]</scope>
    <source>
        <strain evidence="3 4">Gsoil1550</strain>
    </source>
</reference>
<dbReference type="InterPro" id="IPR006016">
    <property type="entry name" value="UspA"/>
</dbReference>
<dbReference type="InterPro" id="IPR006015">
    <property type="entry name" value="Universal_stress_UspA"/>
</dbReference>
<proteinExistence type="inferred from homology"/>
<dbReference type="PANTHER" id="PTHR46268">
    <property type="entry name" value="STRESS RESPONSE PROTEIN NHAX"/>
    <property type="match status" value="1"/>
</dbReference>
<name>A0A5B8V9X4_9BACT</name>
<feature type="domain" description="UspA" evidence="2">
    <location>
        <begin position="2"/>
        <end position="144"/>
    </location>
</feature>
<organism evidence="3 4">
    <name type="scientific">Panacibacter ginsenosidivorans</name>
    <dbReference type="NCBI Taxonomy" id="1813871"/>
    <lineage>
        <taxon>Bacteria</taxon>
        <taxon>Pseudomonadati</taxon>
        <taxon>Bacteroidota</taxon>
        <taxon>Chitinophagia</taxon>
        <taxon>Chitinophagales</taxon>
        <taxon>Chitinophagaceae</taxon>
        <taxon>Panacibacter</taxon>
    </lineage>
</organism>
<dbReference type="CDD" id="cd00293">
    <property type="entry name" value="USP-like"/>
    <property type="match status" value="1"/>
</dbReference>
<dbReference type="SUPFAM" id="SSF52402">
    <property type="entry name" value="Adenine nucleotide alpha hydrolases-like"/>
    <property type="match status" value="2"/>
</dbReference>
<comment type="similarity">
    <text evidence="1">Belongs to the universal stress protein A family.</text>
</comment>
<evidence type="ECO:0000313" key="3">
    <source>
        <dbReference type="EMBL" id="QEC68059.1"/>
    </source>
</evidence>
<dbReference type="Pfam" id="PF00582">
    <property type="entry name" value="Usp"/>
    <property type="match status" value="1"/>
</dbReference>
<dbReference type="PANTHER" id="PTHR46268:SF6">
    <property type="entry name" value="UNIVERSAL STRESS PROTEIN UP12"/>
    <property type="match status" value="1"/>
</dbReference>
<protein>
    <submittedName>
        <fullName evidence="3">Universal stress protein</fullName>
    </submittedName>
</protein>
<dbReference type="AlphaFoldDB" id="A0A5B8V9X4"/>